<organism evidence="2 3">
    <name type="scientific">Cupriavidus oxalaticus</name>
    <dbReference type="NCBI Taxonomy" id="96344"/>
    <lineage>
        <taxon>Bacteria</taxon>
        <taxon>Pseudomonadati</taxon>
        <taxon>Pseudomonadota</taxon>
        <taxon>Betaproteobacteria</taxon>
        <taxon>Burkholderiales</taxon>
        <taxon>Burkholderiaceae</taxon>
        <taxon>Cupriavidus</taxon>
    </lineage>
</organism>
<evidence type="ECO:0000313" key="2">
    <source>
        <dbReference type="EMBL" id="SPC19099.1"/>
    </source>
</evidence>
<accession>A0A976BGQ2</accession>
<sequence length="20" mass="1937">MAPPCPQSLAGQGGAIQPVD</sequence>
<dbReference type="AlphaFoldDB" id="A0A976BGQ2"/>
<dbReference type="Proteomes" id="UP000256862">
    <property type="component" value="Plasmid CO2235_mp"/>
</dbReference>
<reference evidence="2 3" key="1">
    <citation type="submission" date="2018-01" db="EMBL/GenBank/DDBJ databases">
        <authorList>
            <person name="Clerissi C."/>
        </authorList>
    </citation>
    <scope>NUCLEOTIDE SEQUENCE [LARGE SCALE GENOMIC DNA]</scope>
    <source>
        <strain evidence="2">Cupriavidus oxalaticus LMG 2235</strain>
        <plasmid evidence="3">co2235_mp</plasmid>
    </source>
</reference>
<name>A0A976BGQ2_9BURK</name>
<feature type="region of interest" description="Disordered" evidence="1">
    <location>
        <begin position="1"/>
        <end position="20"/>
    </location>
</feature>
<evidence type="ECO:0000256" key="1">
    <source>
        <dbReference type="SAM" id="MobiDB-lite"/>
    </source>
</evidence>
<geneLocation type="plasmid" evidence="3">
    <name>co2235_mp</name>
</geneLocation>
<protein>
    <submittedName>
        <fullName evidence="2">Uncharacterized protein</fullName>
    </submittedName>
</protein>
<proteinExistence type="predicted"/>
<comment type="caution">
    <text evidence="2">The sequence shown here is derived from an EMBL/GenBank/DDBJ whole genome shotgun (WGS) entry which is preliminary data.</text>
</comment>
<gene>
    <name evidence="2" type="ORF">CO2235_MP100021</name>
</gene>
<dbReference type="EMBL" id="OGUS01000133">
    <property type="protein sequence ID" value="SPC19099.1"/>
    <property type="molecule type" value="Genomic_DNA"/>
</dbReference>
<evidence type="ECO:0000313" key="3">
    <source>
        <dbReference type="Proteomes" id="UP000256862"/>
    </source>
</evidence>